<feature type="domain" description="Myosin tail" evidence="3">
    <location>
        <begin position="6"/>
        <end position="512"/>
    </location>
</feature>
<dbReference type="HOGENOM" id="CLU_000192_13_0_1"/>
<sequence>GKFRRRLEEKEVPINQLSREKSIFAQQIEEFRGQLEKETKTLCALAHALQSARYDCDLFRDPYNEEQEAKASSRSNAEMVPWRKKYKNYAIQGTEDLEDSKKKLAIRLQESAGAREVANARNASLESARLHLGDALPNLGKARSPAAVLVQKQWRLDKALGCLEKHEEAQVLLDISQKEAQALSKELLELKHANEESTVSWETLRRENKNLQEEISDLTNQVKKGNKNLSEMEKVKKLMEQEKTEVQVVLEEAEGALERNKSKILCFQLKLLDAKAELQRKLSQKDEEMKKLKEPSKTELVSHQTCLFDHFKAGSDILEIKKKHSKDLNGKSQIWLRILHRQASDATKALGQFQVQTKSLQVQLDDSMHLDSDLKEQVAVAESELEELRALQRLAEEELLEATERIHLFHSKNTSLLSQKKKLQVAGAQEKKKAEEVEPGCQNAEEKAMKAVPRAANISEELKKEQDPNAHLERIRNNMEQTIKDFKKRLDEAKQTFLKGSRKQFQKLESRV</sequence>
<dbReference type="GO" id="GO:0016459">
    <property type="term" value="C:myosin complex"/>
    <property type="evidence" value="ECO:0007669"/>
    <property type="project" value="InterPro"/>
</dbReference>
<name>G3TPX8_LOXAF</name>
<dbReference type="OMA" id="ECTLEHE"/>
<feature type="coiled-coil region" evidence="2">
    <location>
        <begin position="469"/>
        <end position="496"/>
    </location>
</feature>
<evidence type="ECO:0000256" key="1">
    <source>
        <dbReference type="ARBA" id="ARBA00023054"/>
    </source>
</evidence>
<reference evidence="4 5" key="1">
    <citation type="submission" date="2009-06" db="EMBL/GenBank/DDBJ databases">
        <title>The Genome Sequence of Loxodonta africana (African elephant).</title>
        <authorList>
            <person name="Di Palma F."/>
            <person name="Heiman D."/>
            <person name="Young S."/>
            <person name="Johnson J."/>
            <person name="Lander E.S."/>
            <person name="Lindblad-Toh K."/>
        </authorList>
    </citation>
    <scope>NUCLEOTIDE SEQUENCE [LARGE SCALE GENOMIC DNA]</scope>
    <source>
        <strain evidence="4 5">Isolate ISIS603380</strain>
    </source>
</reference>
<dbReference type="SUPFAM" id="SSF90257">
    <property type="entry name" value="Myosin rod fragments"/>
    <property type="match status" value="2"/>
</dbReference>
<dbReference type="AlphaFoldDB" id="G3TPX8"/>
<feature type="coiled-coil region" evidence="2">
    <location>
        <begin position="371"/>
        <end position="405"/>
    </location>
</feature>
<evidence type="ECO:0000259" key="3">
    <source>
        <dbReference type="Pfam" id="PF01576"/>
    </source>
</evidence>
<feature type="coiled-coil region" evidence="2">
    <location>
        <begin position="166"/>
        <end position="295"/>
    </location>
</feature>
<organism evidence="4 5">
    <name type="scientific">Loxodonta africana</name>
    <name type="common">African elephant</name>
    <dbReference type="NCBI Taxonomy" id="9785"/>
    <lineage>
        <taxon>Eukaryota</taxon>
        <taxon>Metazoa</taxon>
        <taxon>Chordata</taxon>
        <taxon>Craniata</taxon>
        <taxon>Vertebrata</taxon>
        <taxon>Euteleostomi</taxon>
        <taxon>Mammalia</taxon>
        <taxon>Eutheria</taxon>
        <taxon>Afrotheria</taxon>
        <taxon>Proboscidea</taxon>
        <taxon>Elephantidae</taxon>
        <taxon>Loxodonta</taxon>
    </lineage>
</organism>
<dbReference type="GeneTree" id="ENSGT00940000160318"/>
<dbReference type="Proteomes" id="UP000007646">
    <property type="component" value="Unassembled WGS sequence"/>
</dbReference>
<dbReference type="InParanoid" id="G3TPX8"/>
<reference evidence="4" key="3">
    <citation type="submission" date="2025-09" db="UniProtKB">
        <authorList>
            <consortium name="Ensembl"/>
        </authorList>
    </citation>
    <scope>IDENTIFICATION</scope>
    <source>
        <strain evidence="4">Isolate ISIS603380</strain>
    </source>
</reference>
<protein>
    <recommendedName>
        <fullName evidence="3">Myosin tail domain-containing protein</fullName>
    </recommendedName>
</protein>
<keyword evidence="5" id="KW-1185">Reference proteome</keyword>
<evidence type="ECO:0000313" key="5">
    <source>
        <dbReference type="Proteomes" id="UP000007646"/>
    </source>
</evidence>
<proteinExistence type="predicted"/>
<dbReference type="eggNOG" id="KOG0161">
    <property type="taxonomic scope" value="Eukaryota"/>
</dbReference>
<accession>G3TPX8</accession>
<dbReference type="STRING" id="9785.ENSLAFP00000017540"/>
<dbReference type="Ensembl" id="ENSLAFT00000021376.2">
    <property type="protein sequence ID" value="ENSLAFP00000017540.2"/>
    <property type="gene ID" value="ENSLAFG00000021424.2"/>
</dbReference>
<reference evidence="4" key="2">
    <citation type="submission" date="2025-08" db="UniProtKB">
        <authorList>
            <consortium name="Ensembl"/>
        </authorList>
    </citation>
    <scope>IDENTIFICATION</scope>
    <source>
        <strain evidence="4">Isolate ISIS603380</strain>
    </source>
</reference>
<evidence type="ECO:0000256" key="2">
    <source>
        <dbReference type="SAM" id="Coils"/>
    </source>
</evidence>
<evidence type="ECO:0000313" key="4">
    <source>
        <dbReference type="Ensembl" id="ENSLAFP00000017540.2"/>
    </source>
</evidence>
<keyword evidence="1 2" id="KW-0175">Coiled coil</keyword>
<dbReference type="Gene3D" id="1.20.5.340">
    <property type="match status" value="1"/>
</dbReference>
<dbReference type="InterPro" id="IPR002928">
    <property type="entry name" value="Myosin_tail"/>
</dbReference>
<dbReference type="Pfam" id="PF01576">
    <property type="entry name" value="Myosin_tail_1"/>
    <property type="match status" value="1"/>
</dbReference>